<feature type="coiled-coil region" evidence="13">
    <location>
        <begin position="574"/>
        <end position="605"/>
    </location>
</feature>
<dbReference type="InterPro" id="IPR035437">
    <property type="entry name" value="SNase_OB-fold_sf"/>
</dbReference>
<evidence type="ECO:0000256" key="11">
    <source>
        <dbReference type="ARBA" id="ARBA00023254"/>
    </source>
</evidence>
<feature type="region of interest" description="Disordered" evidence="14">
    <location>
        <begin position="275"/>
        <end position="299"/>
    </location>
</feature>
<dbReference type="EC" id="3.6.4.13" evidence="1"/>
<dbReference type="PROSITE" id="PS50304">
    <property type="entry name" value="TUDOR"/>
    <property type="match status" value="1"/>
</dbReference>
<dbReference type="PANTHER" id="PTHR22655:SF2">
    <property type="entry name" value="ATP-DEPENDENT RNA HELICASE TDRD12-RELATED"/>
    <property type="match status" value="1"/>
</dbReference>
<keyword evidence="13" id="KW-0175">Coiled coil</keyword>
<name>A0A8S1BV98_9INSE</name>
<dbReference type="SUPFAM" id="SSF49764">
    <property type="entry name" value="HSP20-like chaperones"/>
    <property type="match status" value="1"/>
</dbReference>
<keyword evidence="2" id="KW-0217">Developmental protein</keyword>
<dbReference type="InterPro" id="IPR011545">
    <property type="entry name" value="DEAD/DEAH_box_helicase_dom"/>
</dbReference>
<dbReference type="GO" id="GO:0003676">
    <property type="term" value="F:nucleic acid binding"/>
    <property type="evidence" value="ECO:0007669"/>
    <property type="project" value="InterPro"/>
</dbReference>
<keyword evidence="3" id="KW-0677">Repeat</keyword>
<dbReference type="Pfam" id="PF04969">
    <property type="entry name" value="CS"/>
    <property type="match status" value="1"/>
</dbReference>
<evidence type="ECO:0000256" key="14">
    <source>
        <dbReference type="SAM" id="MobiDB-lite"/>
    </source>
</evidence>
<dbReference type="SUPFAM" id="SSF63748">
    <property type="entry name" value="Tudor/PWWP/MBT"/>
    <property type="match status" value="3"/>
</dbReference>
<evidence type="ECO:0000256" key="10">
    <source>
        <dbReference type="ARBA" id="ARBA00023158"/>
    </source>
</evidence>
<evidence type="ECO:0000256" key="1">
    <source>
        <dbReference type="ARBA" id="ARBA00012552"/>
    </source>
</evidence>
<evidence type="ECO:0000259" key="16">
    <source>
        <dbReference type="PROSITE" id="PS51192"/>
    </source>
</evidence>
<accession>A0A8S1BV98</accession>
<evidence type="ECO:0000256" key="9">
    <source>
        <dbReference type="ARBA" id="ARBA00022871"/>
    </source>
</evidence>
<dbReference type="Gene3D" id="2.40.50.90">
    <property type="match status" value="3"/>
</dbReference>
<evidence type="ECO:0000259" key="15">
    <source>
        <dbReference type="PROSITE" id="PS50304"/>
    </source>
</evidence>
<dbReference type="Gene3D" id="2.30.30.140">
    <property type="match status" value="3"/>
</dbReference>
<evidence type="ECO:0000256" key="13">
    <source>
        <dbReference type="SAM" id="Coils"/>
    </source>
</evidence>
<dbReference type="InterPro" id="IPR008978">
    <property type="entry name" value="HSP20-like_chaperone"/>
</dbReference>
<dbReference type="Proteomes" id="UP000494165">
    <property type="component" value="Unassembled WGS sequence"/>
</dbReference>
<dbReference type="Pfam" id="PF00567">
    <property type="entry name" value="TUDOR"/>
    <property type="match status" value="2"/>
</dbReference>
<dbReference type="InterPro" id="IPR002999">
    <property type="entry name" value="Tudor"/>
</dbReference>
<evidence type="ECO:0000313" key="19">
    <source>
        <dbReference type="Proteomes" id="UP000494165"/>
    </source>
</evidence>
<dbReference type="GO" id="GO:0005737">
    <property type="term" value="C:cytoplasm"/>
    <property type="evidence" value="ECO:0007669"/>
    <property type="project" value="UniProtKB-ARBA"/>
</dbReference>
<dbReference type="OrthoDB" id="249932at2759"/>
<keyword evidence="8" id="KW-0067">ATP-binding</keyword>
<dbReference type="GO" id="GO:0051321">
    <property type="term" value="P:meiotic cell cycle"/>
    <property type="evidence" value="ECO:0007669"/>
    <property type="project" value="UniProtKB-KW"/>
</dbReference>
<reference evidence="18 19" key="1">
    <citation type="submission" date="2020-04" db="EMBL/GenBank/DDBJ databases">
        <authorList>
            <person name="Alioto T."/>
            <person name="Alioto T."/>
            <person name="Gomez Garrido J."/>
        </authorList>
    </citation>
    <scope>NUCLEOTIDE SEQUENCE [LARGE SCALE GENOMIC DNA]</scope>
</reference>
<comment type="caution">
    <text evidence="18">The sequence shown here is derived from an EMBL/GenBank/DDBJ whole genome shotgun (WGS) entry which is preliminary data.</text>
</comment>
<dbReference type="GO" id="GO:0007283">
    <property type="term" value="P:spermatogenesis"/>
    <property type="evidence" value="ECO:0007669"/>
    <property type="project" value="UniProtKB-KW"/>
</dbReference>
<evidence type="ECO:0000313" key="18">
    <source>
        <dbReference type="EMBL" id="CAB3359464.1"/>
    </source>
</evidence>
<evidence type="ECO:0000256" key="3">
    <source>
        <dbReference type="ARBA" id="ARBA00022737"/>
    </source>
</evidence>
<protein>
    <recommendedName>
        <fullName evidence="1">RNA helicase</fullName>
        <ecNumber evidence="1">3.6.4.13</ecNumber>
    </recommendedName>
</protein>
<dbReference type="InterPro" id="IPR014001">
    <property type="entry name" value="Helicase_ATP-bd"/>
</dbReference>
<evidence type="ECO:0000256" key="4">
    <source>
        <dbReference type="ARBA" id="ARBA00022741"/>
    </source>
</evidence>
<keyword evidence="4" id="KW-0547">Nucleotide-binding</keyword>
<dbReference type="GO" id="GO:0016787">
    <property type="term" value="F:hydrolase activity"/>
    <property type="evidence" value="ECO:0007669"/>
    <property type="project" value="UniProtKB-KW"/>
</dbReference>
<evidence type="ECO:0000256" key="5">
    <source>
        <dbReference type="ARBA" id="ARBA00022782"/>
    </source>
</evidence>
<dbReference type="Gene3D" id="2.60.40.790">
    <property type="match status" value="1"/>
</dbReference>
<dbReference type="CDD" id="cd20435">
    <property type="entry name" value="Tudor_TDRD12_rpt2"/>
    <property type="match status" value="1"/>
</dbReference>
<comment type="catalytic activity">
    <reaction evidence="12">
        <text>ATP + H2O = ADP + phosphate + H(+)</text>
        <dbReference type="Rhea" id="RHEA:13065"/>
        <dbReference type="ChEBI" id="CHEBI:15377"/>
        <dbReference type="ChEBI" id="CHEBI:15378"/>
        <dbReference type="ChEBI" id="CHEBI:30616"/>
        <dbReference type="ChEBI" id="CHEBI:43474"/>
        <dbReference type="ChEBI" id="CHEBI:456216"/>
        <dbReference type="EC" id="3.6.4.13"/>
    </reaction>
</comment>
<evidence type="ECO:0000256" key="12">
    <source>
        <dbReference type="ARBA" id="ARBA00047984"/>
    </source>
</evidence>
<dbReference type="InterPro" id="IPR007052">
    <property type="entry name" value="CS_dom"/>
</dbReference>
<dbReference type="Pfam" id="PF00270">
    <property type="entry name" value="DEAD"/>
    <property type="match status" value="1"/>
</dbReference>
<sequence>MHQDKDMAQYRDSLTHFAISVGEILNPALFWGYKSCRDNQELIALETKLTSAFRDAEPAPFPTLGCLVAVEHPRRKEWVRARICEIGRFEHELLTAKVFLVDYGNYLPDVRVMHSLPAWALKMWPQAYLFQLRGIIPAEFQFDENTKKQVLRKSNKWVLAAEDKVRGLLRKGPCNFSWNQGQLTHAIGDVFLYIENNVRTESLSKYLTQCQYAIFDSEQFHKELVVEAVVAVANLREGFLGPDIIPVFPQASPQVNESIANLHINGEKSLVSNGAVQHSEMPSSPKATNSGHPVPVNSTGEQQRLRAALLAYSNNQRESQNVESGGSDIWSTSKARKKREAEIEADRVNMNIDESQLSKQLSDMKFGDDSESAEKRLSNLLVNMKNPHLPVMVLNFQQKPLTLLSSAPFLTDIIRVLEKAGFVTPTNIQKYMWPSICRGRSVIAVGALDTGKTMGYLAPLASILLDQSRNKEQALFGPIAVVLCSSSMKAEGLEANLKHLVATNKFTNPIANRPKPESRVKIILRNGEQDPSRAALELFNGCHVLVTTPGVFKSLNEYYQGMSIELSKLSIVVLDDADILIEKCKEEVEEILNMCQQEMSSRENQLDIQLVLTARKWHPMLEKWAVDTCLNKPVTVVSAGFEQLMFGKVQPMITVVSGDSRMHQAVNFVRERHGKANILICCGENETALELGSALQAACANLIVAVNGEEKGKTSVLKKKWAELSAGGKGPVLVASDDILPSLAISDADILLHYSVPQSKYAYFLRMSSLFDLIALKQKKGPEVHIFVDVDCDEKCILTLVDFQIRAGALIPEQVSMKAEMIRKRKEQEKSLSPLCPKVCAFGVCAEMNLCADRHVLDQTDIPAADFPKSGEVKVQVSHVHDASHFSVRVQEHKDDEGNVTEASSEQHLDLAMDLDEHFSQEKSRISLKNVQFGVTCAIETKPGIFQRVKIVRIVFKNNEGEPVTVKIKSLDEGWTALKESSKLLYLPKHLRQIPPYTVDVFLCGVMPRDEETEWSKTADKFVKNWTEMMSRRMGNKQYFISGRIALSLGEALWLDPMECVQASATKDAQVRVFSYAERLIQVKVAVANKKHLQKLKQLCDEAKIALPEPKKTGIMTLSAPLKEKVVNPADFAFLPMNEVVPVNVSFIDSPSKFFVQPACFSDLLENLSNDLCNYQNALEKAAWKDAPREEGAFVLAKNPRNQTWSRAQIKKHSNEDVLLYFVDEGLQERVQCNHVLRLPDHLLKKLPCQAIDCSLYGVEPAMGKIWTRENVLTMLDLLLCDDNQNMTAKVVKKKKSDVTGGWHYLIRLFNEEKNLDVARALVEKDEAIFKSTEKEECWWLNDNNSGNSSDALIEFDESEPELFPVEEEEGAENSTVPKEVKQEEVVLNEEDFDVTIDDISNLFGEYSEFKTQLDRLKSLKKQEPKVEQCKEEIARSPNKKVEKLAQNAAKPAAEKEPKSCLISTCYETHFLWSQTDEFIRIKIQLFGVDDYYLRISPSQVDFACYSQGKAYCFHLHLFGYVIPNKCSHFARGLYVELKLQKTLDMMWPRLDCMERGTIGASHTIETITVDSDNDEEPNFNLDTKMTGQERVLTDIIMPDDSLPNDFDEIGDSEGSVNLKYVDHYDPLD</sequence>
<keyword evidence="9" id="KW-0744">Spermatogenesis</keyword>
<organism evidence="18 19">
    <name type="scientific">Cloeon dipterum</name>
    <dbReference type="NCBI Taxonomy" id="197152"/>
    <lineage>
        <taxon>Eukaryota</taxon>
        <taxon>Metazoa</taxon>
        <taxon>Ecdysozoa</taxon>
        <taxon>Arthropoda</taxon>
        <taxon>Hexapoda</taxon>
        <taxon>Insecta</taxon>
        <taxon>Pterygota</taxon>
        <taxon>Palaeoptera</taxon>
        <taxon>Ephemeroptera</taxon>
        <taxon>Pisciforma</taxon>
        <taxon>Baetidae</taxon>
        <taxon>Cloeon</taxon>
    </lineage>
</organism>
<evidence type="ECO:0000256" key="7">
    <source>
        <dbReference type="ARBA" id="ARBA00022806"/>
    </source>
</evidence>
<keyword evidence="7" id="KW-0347">Helicase</keyword>
<evidence type="ECO:0000259" key="17">
    <source>
        <dbReference type="PROSITE" id="PS51203"/>
    </source>
</evidence>
<feature type="domain" description="Helicase ATP-binding" evidence="16">
    <location>
        <begin position="433"/>
        <end position="614"/>
    </location>
</feature>
<keyword evidence="10" id="KW-0943">RNA-mediated gene silencing</keyword>
<proteinExistence type="predicted"/>
<dbReference type="EMBL" id="CADEPI010000001">
    <property type="protein sequence ID" value="CAB3359464.1"/>
    <property type="molecule type" value="Genomic_DNA"/>
</dbReference>
<keyword evidence="19" id="KW-1185">Reference proteome</keyword>
<dbReference type="GO" id="GO:0042078">
    <property type="term" value="P:germ-line stem cell division"/>
    <property type="evidence" value="ECO:0007669"/>
    <property type="project" value="TreeGrafter"/>
</dbReference>
<dbReference type="PROSITE" id="PS51203">
    <property type="entry name" value="CS"/>
    <property type="match status" value="1"/>
</dbReference>
<keyword evidence="6" id="KW-0378">Hydrolase</keyword>
<dbReference type="InterPro" id="IPR027417">
    <property type="entry name" value="P-loop_NTPase"/>
</dbReference>
<dbReference type="SMART" id="SM00487">
    <property type="entry name" value="DEXDc"/>
    <property type="match status" value="1"/>
</dbReference>
<dbReference type="Gene3D" id="3.40.50.300">
    <property type="entry name" value="P-loop containing nucleotide triphosphate hydrolases"/>
    <property type="match status" value="1"/>
</dbReference>
<evidence type="ECO:0000256" key="6">
    <source>
        <dbReference type="ARBA" id="ARBA00022801"/>
    </source>
</evidence>
<gene>
    <name evidence="18" type="ORF">CLODIP_2_CD05359</name>
</gene>
<feature type="domain" description="CS" evidence="17">
    <location>
        <begin position="1466"/>
        <end position="1552"/>
    </location>
</feature>
<evidence type="ECO:0000256" key="2">
    <source>
        <dbReference type="ARBA" id="ARBA00022473"/>
    </source>
</evidence>
<dbReference type="PANTHER" id="PTHR22655">
    <property type="entry name" value="ATP-DEPENDENT RNA HELICASE TDRD12-RELATED"/>
    <property type="match status" value="1"/>
</dbReference>
<keyword evidence="11" id="KW-0469">Meiosis</keyword>
<dbReference type="SUPFAM" id="SSF52540">
    <property type="entry name" value="P-loop containing nucleoside triphosphate hydrolases"/>
    <property type="match status" value="2"/>
</dbReference>
<feature type="domain" description="Tudor" evidence="15">
    <location>
        <begin position="1188"/>
        <end position="1246"/>
    </location>
</feature>
<dbReference type="GO" id="GO:0003724">
    <property type="term" value="F:RNA helicase activity"/>
    <property type="evidence" value="ECO:0007669"/>
    <property type="project" value="UniProtKB-EC"/>
</dbReference>
<dbReference type="GO" id="GO:0005524">
    <property type="term" value="F:ATP binding"/>
    <property type="evidence" value="ECO:0007669"/>
    <property type="project" value="UniProtKB-KW"/>
</dbReference>
<evidence type="ECO:0000256" key="8">
    <source>
        <dbReference type="ARBA" id="ARBA00022840"/>
    </source>
</evidence>
<dbReference type="PROSITE" id="PS51192">
    <property type="entry name" value="HELICASE_ATP_BIND_1"/>
    <property type="match status" value="1"/>
</dbReference>
<keyword evidence="5" id="KW-0221">Differentiation</keyword>
<dbReference type="GO" id="GO:0031047">
    <property type="term" value="P:regulatory ncRNA-mediated gene silencing"/>
    <property type="evidence" value="ECO:0007669"/>
    <property type="project" value="UniProtKB-KW"/>
</dbReference>
<dbReference type="CDD" id="cd20379">
    <property type="entry name" value="Tudor_dTUD-like"/>
    <property type="match status" value="1"/>
</dbReference>